<protein>
    <submittedName>
        <fullName evidence="1">Uncharacterized protein</fullName>
    </submittedName>
</protein>
<dbReference type="EMBL" id="MN877442">
    <property type="protein sequence ID" value="QHZ59850.1"/>
    <property type="molecule type" value="Genomic_DNA"/>
</dbReference>
<dbReference type="KEGG" id="vg:55626543"/>
<organism evidence="1 2">
    <name type="scientific">Alteromonas phage vB_AmeM_PT11-V22</name>
    <dbReference type="NCBI Taxonomy" id="2704031"/>
    <lineage>
        <taxon>Viruses</taxon>
        <taxon>Duplodnaviria</taxon>
        <taxon>Heunggongvirae</taxon>
        <taxon>Uroviricota</taxon>
        <taxon>Caudoviricetes</taxon>
        <taxon>Myoalterovirus</taxon>
        <taxon>Myoalterovirus PT11V22</taxon>
    </lineage>
</organism>
<evidence type="ECO:0000313" key="1">
    <source>
        <dbReference type="EMBL" id="QHZ59850.1"/>
    </source>
</evidence>
<dbReference type="Proteomes" id="UP000479357">
    <property type="component" value="Segment"/>
</dbReference>
<dbReference type="GeneID" id="55626543"/>
<reference evidence="1 2" key="1">
    <citation type="submission" date="2019-12" db="EMBL/GenBank/DDBJ databases">
        <title>Alteromonas phage V22 represents a new genus of marine bacteriophages that requires a novel tail fiber chaperone for host recognition.</title>
        <authorList>
            <person name="Gonzalez-Serrano R."/>
            <person name="Dunne M."/>
            <person name="Rosselli R."/>
            <person name="Martin-Cuadrado A.-B."/>
            <person name="Grosboillot V."/>
            <person name="Zinsli L."/>
            <person name="Roda-Garcia J.J."/>
            <person name="Loessner M.J."/>
            <person name="Rodriguez-Valera F."/>
        </authorList>
    </citation>
    <scope>NUCLEOTIDE SEQUENCE [LARGE SCALE GENOMIC DNA]</scope>
</reference>
<proteinExistence type="predicted"/>
<evidence type="ECO:0000313" key="2">
    <source>
        <dbReference type="Proteomes" id="UP000479357"/>
    </source>
</evidence>
<accession>A0A6C0R0S4</accession>
<keyword evidence="2" id="KW-1185">Reference proteome</keyword>
<dbReference type="RefSeq" id="YP_009855803.1">
    <property type="nucleotide sequence ID" value="NC_048847.1"/>
</dbReference>
<sequence length="129" mass="14948">MKIHDAKVTITIDDPHELFYPMSREEVLAFYEALACRDEVIEYVMQQVFEGYTQDNFCHGSIGCSWNGSTPLQAFRKKMIEVGASIQAKMRIEELERALESKDLRIEQLQDEVYKLKGIDVGENNIWRG</sequence>
<name>A0A6C0R0S4_9CAUD</name>